<organism evidence="1 2">
    <name type="scientific">Phaseolus angularis</name>
    <name type="common">Azuki bean</name>
    <name type="synonym">Vigna angularis</name>
    <dbReference type="NCBI Taxonomy" id="3914"/>
    <lineage>
        <taxon>Eukaryota</taxon>
        <taxon>Viridiplantae</taxon>
        <taxon>Streptophyta</taxon>
        <taxon>Embryophyta</taxon>
        <taxon>Tracheophyta</taxon>
        <taxon>Spermatophyta</taxon>
        <taxon>Magnoliopsida</taxon>
        <taxon>eudicotyledons</taxon>
        <taxon>Gunneridae</taxon>
        <taxon>Pentapetalae</taxon>
        <taxon>rosids</taxon>
        <taxon>fabids</taxon>
        <taxon>Fabales</taxon>
        <taxon>Fabaceae</taxon>
        <taxon>Papilionoideae</taxon>
        <taxon>50 kb inversion clade</taxon>
        <taxon>NPAAA clade</taxon>
        <taxon>indigoferoid/millettioid clade</taxon>
        <taxon>Phaseoleae</taxon>
        <taxon>Vigna</taxon>
    </lineage>
</organism>
<name>A0A8T0JUU3_PHAAN</name>
<sequence>MESDSRVSLLADALGFCRFPWRRHDFTNWWFIANWIFAICVDDGVLMKVEFSVGNAKDQDSEMLMVVFTVVAPGGRCRCGGA</sequence>
<dbReference type="EMBL" id="JABFOF010000008">
    <property type="protein sequence ID" value="KAG2384376.1"/>
    <property type="molecule type" value="Genomic_DNA"/>
</dbReference>
<evidence type="ECO:0000313" key="1">
    <source>
        <dbReference type="EMBL" id="KAG2384376.1"/>
    </source>
</evidence>
<comment type="caution">
    <text evidence="1">The sequence shown here is derived from an EMBL/GenBank/DDBJ whole genome shotgun (WGS) entry which is preliminary data.</text>
</comment>
<protein>
    <submittedName>
        <fullName evidence="1">Uncharacterized protein</fullName>
    </submittedName>
</protein>
<dbReference type="Proteomes" id="UP000743370">
    <property type="component" value="Unassembled WGS sequence"/>
</dbReference>
<dbReference type="AlphaFoldDB" id="A0A8T0JUU3"/>
<gene>
    <name evidence="1" type="ORF">HKW66_Vig0148600</name>
</gene>
<reference evidence="1 2" key="1">
    <citation type="submission" date="2020-05" db="EMBL/GenBank/DDBJ databases">
        <title>Vigna angularis (adzuki bean) Var. LongXiaoDou No. 4 denovo assembly.</title>
        <authorList>
            <person name="Xiang H."/>
        </authorList>
    </citation>
    <scope>NUCLEOTIDE SEQUENCE [LARGE SCALE GENOMIC DNA]</scope>
    <source>
        <tissue evidence="1">Leaf</tissue>
    </source>
</reference>
<proteinExistence type="predicted"/>
<accession>A0A8T0JUU3</accession>
<evidence type="ECO:0000313" key="2">
    <source>
        <dbReference type="Proteomes" id="UP000743370"/>
    </source>
</evidence>